<dbReference type="Pfam" id="PF19566">
    <property type="entry name" value="Snx8_BAR_dom"/>
    <property type="match status" value="1"/>
</dbReference>
<dbReference type="GO" id="GO:0016020">
    <property type="term" value="C:membrane"/>
    <property type="evidence" value="ECO:0007669"/>
    <property type="project" value="UniProtKB-SubCell"/>
</dbReference>
<dbReference type="CDD" id="cd06866">
    <property type="entry name" value="PX_SNX8_Mvp1p_like"/>
    <property type="match status" value="1"/>
</dbReference>
<feature type="compositionally biased region" description="Basic and acidic residues" evidence="10">
    <location>
        <begin position="14"/>
        <end position="26"/>
    </location>
</feature>
<dbReference type="GO" id="GO:0006623">
    <property type="term" value="P:protein targeting to vacuole"/>
    <property type="evidence" value="ECO:0007669"/>
    <property type="project" value="TreeGrafter"/>
</dbReference>
<keyword evidence="6" id="KW-0963">Cytoplasm</keyword>
<dbReference type="GO" id="GO:0032266">
    <property type="term" value="F:phosphatidylinositol-3-phosphate binding"/>
    <property type="evidence" value="ECO:0007669"/>
    <property type="project" value="TreeGrafter"/>
</dbReference>
<name>A0A376B7H4_9ASCO</name>
<sequence length="551" mass="64634">MNLLNNEPDPWADEFNKRTEENKENNKTTYTELPNTNDTTDSRMSFSTWNNNNVDELVSTNSDTHIGSVWGNNTIATITNNNNNNISPLTDAFEDNLSNNTKITALTFTNALDNPLSSPQIMHAKNRNGILGGPLVQNDYEEEELDTDDELWFQNARKTFNSLERDLVEIEELPEREGLLFKHTNYLIRPLIVLPNPVVTLPNDSSKKVVRRYSDFVWLQEVLLKKYPFRLIPELPPKMIGSQNKDPIFLERRRLGLSRFTNLIMKHPVLKNDDLVLTFLTVPTDLSTWRKQAIYDTTEEFSDKKIDKKFVKMWKNEYSEIWNSLRDNLDTSLEYWTKITILIERYEKRMKAAAMERYQLKHYLDKFTKECTSKLYPLDKDTTVADINTHFEMIEAHLDTCVDLTLKENKEVKKTLSEKFKTYIEILFALKGLFERYEMMAGSTVPQLQRRIELNAEKLESMRGKPDLRGAVYDKLEASIKQDRKSIQEQLNRSWLIKECILQEFAIFHETQFLVTNMFREWAALQGKYMDLNSNAWDKLQNNLENMPLSR</sequence>
<dbReference type="AlphaFoldDB" id="A0A376B7H4"/>
<dbReference type="OrthoDB" id="10064318at2759"/>
<evidence type="ECO:0000256" key="6">
    <source>
        <dbReference type="ARBA" id="ARBA00022490"/>
    </source>
</evidence>
<feature type="domain" description="PX" evidence="11">
    <location>
        <begin position="164"/>
        <end position="287"/>
    </location>
</feature>
<dbReference type="EMBL" id="UFAJ01000390">
    <property type="protein sequence ID" value="SSD60571.1"/>
    <property type="molecule type" value="Genomic_DNA"/>
</dbReference>
<evidence type="ECO:0000256" key="2">
    <source>
        <dbReference type="ARBA" id="ARBA00004496"/>
    </source>
</evidence>
<dbReference type="Pfam" id="PF00787">
    <property type="entry name" value="PX"/>
    <property type="match status" value="1"/>
</dbReference>
<dbReference type="SMART" id="SM00312">
    <property type="entry name" value="PX"/>
    <property type="match status" value="1"/>
</dbReference>
<dbReference type="GO" id="GO:0005768">
    <property type="term" value="C:endosome"/>
    <property type="evidence" value="ECO:0007669"/>
    <property type="project" value="TreeGrafter"/>
</dbReference>
<dbReference type="GO" id="GO:0042147">
    <property type="term" value="P:retrograde transport, endosome to Golgi"/>
    <property type="evidence" value="ECO:0007669"/>
    <property type="project" value="InterPro"/>
</dbReference>
<dbReference type="InterPro" id="IPR001683">
    <property type="entry name" value="PX_dom"/>
</dbReference>
<dbReference type="InterPro" id="IPR045734">
    <property type="entry name" value="Snx8_BAR_dom"/>
</dbReference>
<dbReference type="GO" id="GO:0005829">
    <property type="term" value="C:cytosol"/>
    <property type="evidence" value="ECO:0007669"/>
    <property type="project" value="GOC"/>
</dbReference>
<keyword evidence="13" id="KW-1185">Reference proteome</keyword>
<dbReference type="InterPro" id="IPR036871">
    <property type="entry name" value="PX_dom_sf"/>
</dbReference>
<proteinExistence type="inferred from homology"/>
<dbReference type="FunFam" id="3.30.1520.10:FF:000042">
    <property type="entry name" value="Sorting nexin mvp1"/>
    <property type="match status" value="1"/>
</dbReference>
<evidence type="ECO:0000256" key="7">
    <source>
        <dbReference type="ARBA" id="ARBA00022927"/>
    </source>
</evidence>
<dbReference type="VEuPathDB" id="FungiDB:SCODWIG_02332"/>
<dbReference type="Proteomes" id="UP000262825">
    <property type="component" value="Unassembled WGS sequence"/>
</dbReference>
<feature type="region of interest" description="Disordered" evidence="10">
    <location>
        <begin position="1"/>
        <end position="42"/>
    </location>
</feature>
<evidence type="ECO:0000256" key="1">
    <source>
        <dbReference type="ARBA" id="ARBA00004287"/>
    </source>
</evidence>
<dbReference type="SUPFAM" id="SSF64268">
    <property type="entry name" value="PX domain"/>
    <property type="match status" value="1"/>
</dbReference>
<dbReference type="PANTHER" id="PTHR47554">
    <property type="entry name" value="SORTING NEXIN MVP1"/>
    <property type="match status" value="1"/>
</dbReference>
<evidence type="ECO:0000256" key="3">
    <source>
        <dbReference type="ARBA" id="ARBA00010883"/>
    </source>
</evidence>
<keyword evidence="5" id="KW-0813">Transport</keyword>
<feature type="compositionally biased region" description="Polar residues" evidence="10">
    <location>
        <begin position="33"/>
        <end position="42"/>
    </location>
</feature>
<keyword evidence="7" id="KW-0653">Protein transport</keyword>
<evidence type="ECO:0000256" key="4">
    <source>
        <dbReference type="ARBA" id="ARBA00014268"/>
    </source>
</evidence>
<dbReference type="InterPro" id="IPR035704">
    <property type="entry name" value="SNX8/Mvp1_PX"/>
</dbReference>
<dbReference type="Gene3D" id="3.30.1520.10">
    <property type="entry name" value="Phox-like domain"/>
    <property type="match status" value="1"/>
</dbReference>
<evidence type="ECO:0000256" key="9">
    <source>
        <dbReference type="ARBA" id="ARBA00072009"/>
    </source>
</evidence>
<organism evidence="12 13">
    <name type="scientific">Saccharomycodes ludwigii</name>
    <dbReference type="NCBI Taxonomy" id="36035"/>
    <lineage>
        <taxon>Eukaryota</taxon>
        <taxon>Fungi</taxon>
        <taxon>Dikarya</taxon>
        <taxon>Ascomycota</taxon>
        <taxon>Saccharomycotina</taxon>
        <taxon>Saccharomycetes</taxon>
        <taxon>Saccharomycodales</taxon>
        <taxon>Saccharomycodaceae</taxon>
        <taxon>Saccharomycodes</taxon>
    </lineage>
</organism>
<reference evidence="13" key="1">
    <citation type="submission" date="2018-06" db="EMBL/GenBank/DDBJ databases">
        <authorList>
            <person name="Guldener U."/>
        </authorList>
    </citation>
    <scope>NUCLEOTIDE SEQUENCE [LARGE SCALE GENOMIC DNA]</scope>
    <source>
        <strain evidence="13">UTAD17</strain>
    </source>
</reference>
<dbReference type="PANTHER" id="PTHR47554:SF1">
    <property type="entry name" value="SORTING NEXIN MVP1"/>
    <property type="match status" value="1"/>
</dbReference>
<evidence type="ECO:0000256" key="8">
    <source>
        <dbReference type="ARBA" id="ARBA00023136"/>
    </source>
</evidence>
<gene>
    <name evidence="12" type="ORF">SCODWIG_02332</name>
</gene>
<evidence type="ECO:0000259" key="11">
    <source>
        <dbReference type="PROSITE" id="PS50195"/>
    </source>
</evidence>
<dbReference type="CDD" id="cd07597">
    <property type="entry name" value="BAR_SNX8"/>
    <property type="match status" value="1"/>
</dbReference>
<comment type="similarity">
    <text evidence="3">Belongs to the sorting nexin family.</text>
</comment>
<evidence type="ECO:0000256" key="10">
    <source>
        <dbReference type="SAM" id="MobiDB-lite"/>
    </source>
</evidence>
<accession>A0A376B7H4</accession>
<keyword evidence="8" id="KW-0472">Membrane</keyword>
<evidence type="ECO:0000313" key="13">
    <source>
        <dbReference type="Proteomes" id="UP000262825"/>
    </source>
</evidence>
<evidence type="ECO:0000256" key="5">
    <source>
        <dbReference type="ARBA" id="ARBA00022448"/>
    </source>
</evidence>
<dbReference type="PROSITE" id="PS50195">
    <property type="entry name" value="PX"/>
    <property type="match status" value="1"/>
</dbReference>
<evidence type="ECO:0000313" key="12">
    <source>
        <dbReference type="EMBL" id="SSD60571.1"/>
    </source>
</evidence>
<comment type="subcellular location">
    <subcellularLocation>
        <location evidence="2">Cytoplasm</location>
    </subcellularLocation>
    <subcellularLocation>
        <location evidence="1">Membrane</location>
        <topology evidence="1">Peripheral membrane protein</topology>
        <orientation evidence="1">Cytoplasmic side</orientation>
    </subcellularLocation>
</comment>
<dbReference type="InterPro" id="IPR028662">
    <property type="entry name" value="SNX8/Mvp1"/>
</dbReference>
<protein>
    <recommendedName>
        <fullName evidence="4">Sorting nexin MVP1</fullName>
    </recommendedName>
    <alternativeName>
        <fullName evidence="9">Sorting nexin mvp1</fullName>
    </alternativeName>
</protein>